<keyword evidence="6" id="KW-0472">Membrane</keyword>
<evidence type="ECO:0000256" key="1">
    <source>
        <dbReference type="ARBA" id="ARBA00004442"/>
    </source>
</evidence>
<evidence type="ECO:0000256" key="7">
    <source>
        <dbReference type="ARBA" id="ARBA00023237"/>
    </source>
</evidence>
<keyword evidence="5" id="KW-0812">Transmembrane</keyword>
<dbReference type="GO" id="GO:0015288">
    <property type="term" value="F:porin activity"/>
    <property type="evidence" value="ECO:0007669"/>
    <property type="project" value="TreeGrafter"/>
</dbReference>
<dbReference type="SUPFAM" id="SSF56954">
    <property type="entry name" value="Outer membrane efflux proteins (OEP)"/>
    <property type="match status" value="1"/>
</dbReference>
<organism evidence="9 10">
    <name type="scientific">Prochlorococcus marinus str. MIT 9302</name>
    <dbReference type="NCBI Taxonomy" id="74545"/>
    <lineage>
        <taxon>Bacteria</taxon>
        <taxon>Bacillati</taxon>
        <taxon>Cyanobacteriota</taxon>
        <taxon>Cyanophyceae</taxon>
        <taxon>Synechococcales</taxon>
        <taxon>Prochlorococcaceae</taxon>
        <taxon>Prochlorococcus</taxon>
    </lineage>
</organism>
<keyword evidence="7" id="KW-0998">Cell outer membrane</keyword>
<proteinExistence type="inferred from homology"/>
<dbReference type="eggNOG" id="COG1538">
    <property type="taxonomic scope" value="Bacteria"/>
</dbReference>
<protein>
    <submittedName>
        <fullName evidence="9">Outer membrane efflux protein</fullName>
    </submittedName>
</protein>
<dbReference type="PANTHER" id="PTHR30026:SF20">
    <property type="entry name" value="OUTER MEMBRANE PROTEIN TOLC"/>
    <property type="match status" value="1"/>
</dbReference>
<comment type="subcellular location">
    <subcellularLocation>
        <location evidence="1">Cell outer membrane</location>
    </subcellularLocation>
</comment>
<dbReference type="EMBL" id="JNAM01000002">
    <property type="protein sequence ID" value="KGF98872.1"/>
    <property type="molecule type" value="Genomic_DNA"/>
</dbReference>
<comment type="similarity">
    <text evidence="2">Belongs to the outer membrane factor (OMF) (TC 1.B.17) family.</text>
</comment>
<gene>
    <name evidence="9" type="ORF">EU96_0180</name>
</gene>
<evidence type="ECO:0000256" key="8">
    <source>
        <dbReference type="SAM" id="Coils"/>
    </source>
</evidence>
<evidence type="ECO:0000256" key="5">
    <source>
        <dbReference type="ARBA" id="ARBA00022692"/>
    </source>
</evidence>
<keyword evidence="3" id="KW-0813">Transport</keyword>
<dbReference type="Proteomes" id="UP000030445">
    <property type="component" value="Unassembled WGS sequence"/>
</dbReference>
<keyword evidence="4" id="KW-1134">Transmembrane beta strand</keyword>
<dbReference type="GO" id="GO:0015562">
    <property type="term" value="F:efflux transmembrane transporter activity"/>
    <property type="evidence" value="ECO:0007669"/>
    <property type="project" value="InterPro"/>
</dbReference>
<dbReference type="PANTHER" id="PTHR30026">
    <property type="entry name" value="OUTER MEMBRANE PROTEIN TOLC"/>
    <property type="match status" value="1"/>
</dbReference>
<accession>A0A0A2AAE9</accession>
<dbReference type="RefSeq" id="WP_032525802.1">
    <property type="nucleotide sequence ID" value="NZ_CP138951.1"/>
</dbReference>
<dbReference type="GO" id="GO:0009279">
    <property type="term" value="C:cell outer membrane"/>
    <property type="evidence" value="ECO:0007669"/>
    <property type="project" value="UniProtKB-SubCell"/>
</dbReference>
<sequence length="477" mass="54469">MLKKVINAILFLPLSIFSNFLEIKANEKQGFIDKVLEEKSNKPFISYQDIEKIVLNSHELRSLQNLVTSASFNLSSQIAQRYPSLDFQANGLPKYVAGKNNNSNSATLKTSQFTANPSLNIKWDLIDPLRGFEIKIARENYKIAENNYEIKKKDLIQEARIRYHKYQKSYQDIQNKKFTVNLSTTSLDNAIAKLDAGIGTKFEVLEAEAQLSRDKLSLNEKKIDHKINKISLKEILNIKGDFEINKEQNLTGFWNHRLNKNINEGLDKNLSLKNLLLQQSVKKNQAKSFLSQNKPNIYISNTFASTFSKGDSLSPNIDSEESGSNYTNTISLNFGWRIFNGGQNKNSYKSKIADAESDEYTYKNLKNVLTTNISKAYLNLRLNEERIISSLKEIESSQESVRLSRLRYDVGISTLKDVLVRQSELSNAKSKNINALYSYNLNLDELERLTFLEISKNCTDNNNNKTKDSESICNISK</sequence>
<name>A0A0A2AAE9_PROMR</name>
<evidence type="ECO:0000256" key="3">
    <source>
        <dbReference type="ARBA" id="ARBA00022448"/>
    </source>
</evidence>
<feature type="coiled-coil region" evidence="8">
    <location>
        <begin position="134"/>
        <end position="176"/>
    </location>
</feature>
<evidence type="ECO:0000256" key="2">
    <source>
        <dbReference type="ARBA" id="ARBA00007613"/>
    </source>
</evidence>
<dbReference type="GO" id="GO:1990281">
    <property type="term" value="C:efflux pump complex"/>
    <property type="evidence" value="ECO:0007669"/>
    <property type="project" value="TreeGrafter"/>
</dbReference>
<dbReference type="Gene3D" id="1.20.1600.10">
    <property type="entry name" value="Outer membrane efflux proteins (OEP)"/>
    <property type="match status" value="1"/>
</dbReference>
<reference evidence="10" key="1">
    <citation type="journal article" date="2014" name="Sci. Data">
        <title>Genomes of diverse isolates of the marine cyanobacterium Prochlorococcus.</title>
        <authorList>
            <person name="Biller S."/>
            <person name="Berube P."/>
            <person name="Thompson J."/>
            <person name="Kelly L."/>
            <person name="Roggensack S."/>
            <person name="Awad L."/>
            <person name="Roache-Johnson K."/>
            <person name="Ding H."/>
            <person name="Giovannoni S.J."/>
            <person name="Moore L.R."/>
            <person name="Chisholm S.W."/>
        </authorList>
    </citation>
    <scope>NUCLEOTIDE SEQUENCE [LARGE SCALE GENOMIC DNA]</scope>
    <source>
        <strain evidence="10">MIT 9302</strain>
    </source>
</reference>
<evidence type="ECO:0000313" key="9">
    <source>
        <dbReference type="EMBL" id="KGF98872.1"/>
    </source>
</evidence>
<dbReference type="InterPro" id="IPR051906">
    <property type="entry name" value="TolC-like"/>
</dbReference>
<dbReference type="STRING" id="74545.EU96_0180"/>
<comment type="caution">
    <text evidence="9">The sequence shown here is derived from an EMBL/GenBank/DDBJ whole genome shotgun (WGS) entry which is preliminary data.</text>
</comment>
<evidence type="ECO:0000256" key="4">
    <source>
        <dbReference type="ARBA" id="ARBA00022452"/>
    </source>
</evidence>
<dbReference type="InterPro" id="IPR003423">
    <property type="entry name" value="OMP_efflux"/>
</dbReference>
<evidence type="ECO:0000313" key="10">
    <source>
        <dbReference type="Proteomes" id="UP000030445"/>
    </source>
</evidence>
<dbReference type="AlphaFoldDB" id="A0A0A2AAE9"/>
<dbReference type="Pfam" id="PF02321">
    <property type="entry name" value="OEP"/>
    <property type="match status" value="2"/>
</dbReference>
<dbReference type="OrthoDB" id="501974at2"/>
<evidence type="ECO:0000256" key="6">
    <source>
        <dbReference type="ARBA" id="ARBA00023136"/>
    </source>
</evidence>
<keyword evidence="8" id="KW-0175">Coiled coil</keyword>